<organism evidence="9 10">
    <name type="scientific">[Actinobacillus] rossii</name>
    <dbReference type="NCBI Taxonomy" id="123820"/>
    <lineage>
        <taxon>Bacteria</taxon>
        <taxon>Pseudomonadati</taxon>
        <taxon>Pseudomonadota</taxon>
        <taxon>Gammaproteobacteria</taxon>
        <taxon>Pasteurellales</taxon>
        <taxon>Pasteurellaceae</taxon>
    </lineage>
</organism>
<keyword evidence="6" id="KW-0119">Carbohydrate metabolism</keyword>
<dbReference type="Gene3D" id="3.40.980.20">
    <property type="entry name" value="Four-carbon acid sugar kinase, nucleotide binding domain"/>
    <property type="match status" value="1"/>
</dbReference>
<dbReference type="InterPro" id="IPR031475">
    <property type="entry name" value="NBD_C"/>
</dbReference>
<feature type="domain" description="Four-carbon acid sugar kinase N-terminal" evidence="7">
    <location>
        <begin position="6"/>
        <end position="223"/>
    </location>
</feature>
<evidence type="ECO:0000313" key="10">
    <source>
        <dbReference type="Proteomes" id="UP000254649"/>
    </source>
</evidence>
<dbReference type="SUPFAM" id="SSF142764">
    <property type="entry name" value="YgbK-like"/>
    <property type="match status" value="1"/>
</dbReference>
<dbReference type="InterPro" id="IPR010737">
    <property type="entry name" value="4-carb_acid_sugar_kinase_N"/>
</dbReference>
<reference evidence="9 10" key="1">
    <citation type="submission" date="2018-06" db="EMBL/GenBank/DDBJ databases">
        <authorList>
            <consortium name="Pathogen Informatics"/>
            <person name="Doyle S."/>
        </authorList>
    </citation>
    <scope>NUCLEOTIDE SEQUENCE [LARGE SCALE GENOMIC DNA]</scope>
    <source>
        <strain evidence="9 10">NCTC10801</strain>
    </source>
</reference>
<name>A0A380TPR0_9PAST</name>
<dbReference type="Pfam" id="PF17042">
    <property type="entry name" value="NBD_C"/>
    <property type="match status" value="1"/>
</dbReference>
<comment type="similarity">
    <text evidence="1">Belongs to the four-carbon acid sugar kinase family.</text>
</comment>
<dbReference type="AlphaFoldDB" id="A0A380TPR0"/>
<dbReference type="Gene3D" id="3.40.50.10840">
    <property type="entry name" value="Putative sugar-binding, N-terminal domain"/>
    <property type="match status" value="1"/>
</dbReference>
<evidence type="ECO:0000259" key="8">
    <source>
        <dbReference type="Pfam" id="PF17042"/>
    </source>
</evidence>
<evidence type="ECO:0000256" key="4">
    <source>
        <dbReference type="ARBA" id="ARBA00022777"/>
    </source>
</evidence>
<keyword evidence="5" id="KW-0067">ATP-binding</keyword>
<sequence>MKNNKLLVVADDLTGANDTGVMFAESGFATILETNIDSLDKIDISKGDIFSVSTDSRAIGAKAEHKTYQVIRQGIGKEINQLYLKIDSTMRGSVHYQIKGALKAWKNLYHNAKAVICSAYPAMGRTIENGHLYVNGIPVNETPSGKDAICPVDSSYLPDLLPEAIHLQCLTIGELISKINSTDSEQIIIDAKTEDDLSIIAHVINQLGNHIIPVGSAGLAAHLKKHQKQVVTKETDLGRALILVTSIHETSQIQVDQYISTVGAKSIVFNPSPSQLINHELSNEALLLQFKALIHSSSENVIIRANPAKIMNHDFGSIHIVARKIAEYLAELGIYALNNEQFDSLILFGGDGAAMLLNKMNISEMNVLYAIVPGVPLCRIDNGQYKGLKVMTKSGGFGNKNLLNDILD</sequence>
<gene>
    <name evidence="9" type="ORF">NCTC10801_00636</name>
</gene>
<keyword evidence="2" id="KW-0808">Transferase</keyword>
<evidence type="ECO:0000256" key="6">
    <source>
        <dbReference type="ARBA" id="ARBA00023277"/>
    </source>
</evidence>
<dbReference type="Proteomes" id="UP000254649">
    <property type="component" value="Unassembled WGS sequence"/>
</dbReference>
<evidence type="ECO:0000313" key="9">
    <source>
        <dbReference type="EMBL" id="SUT88791.1"/>
    </source>
</evidence>
<proteinExistence type="inferred from homology"/>
<dbReference type="InterPro" id="IPR042213">
    <property type="entry name" value="NBD_C_sf"/>
</dbReference>
<feature type="domain" description="Four-carbon acid sugar kinase nucleotide binding" evidence="8">
    <location>
        <begin position="241"/>
        <end position="403"/>
    </location>
</feature>
<keyword evidence="4" id="KW-0418">Kinase</keyword>
<accession>A0A380TPR0</accession>
<evidence type="ECO:0000256" key="3">
    <source>
        <dbReference type="ARBA" id="ARBA00022741"/>
    </source>
</evidence>
<evidence type="ECO:0000256" key="1">
    <source>
        <dbReference type="ARBA" id="ARBA00005715"/>
    </source>
</evidence>
<dbReference type="Pfam" id="PF07005">
    <property type="entry name" value="SBD_N"/>
    <property type="match status" value="1"/>
</dbReference>
<protein>
    <submittedName>
        <fullName evidence="9">Hrp-dependent type III effector protein</fullName>
    </submittedName>
</protein>
<dbReference type="InterPro" id="IPR037051">
    <property type="entry name" value="4-carb_acid_sugar_kinase_N_sf"/>
</dbReference>
<keyword evidence="10" id="KW-1185">Reference proteome</keyword>
<keyword evidence="3" id="KW-0547">Nucleotide-binding</keyword>
<dbReference type="GO" id="GO:0016301">
    <property type="term" value="F:kinase activity"/>
    <property type="evidence" value="ECO:0007669"/>
    <property type="project" value="UniProtKB-KW"/>
</dbReference>
<evidence type="ECO:0000256" key="5">
    <source>
        <dbReference type="ARBA" id="ARBA00022840"/>
    </source>
</evidence>
<evidence type="ECO:0000256" key="2">
    <source>
        <dbReference type="ARBA" id="ARBA00022679"/>
    </source>
</evidence>
<dbReference type="EMBL" id="UFRQ01000003">
    <property type="protein sequence ID" value="SUT88791.1"/>
    <property type="molecule type" value="Genomic_DNA"/>
</dbReference>
<evidence type="ECO:0000259" key="7">
    <source>
        <dbReference type="Pfam" id="PF07005"/>
    </source>
</evidence>
<dbReference type="OrthoDB" id="191465at2"/>
<dbReference type="GO" id="GO:0005524">
    <property type="term" value="F:ATP binding"/>
    <property type="evidence" value="ECO:0007669"/>
    <property type="project" value="UniProtKB-KW"/>
</dbReference>